<keyword evidence="6" id="KW-1185">Reference proteome</keyword>
<dbReference type="Proteomes" id="UP000001798">
    <property type="component" value="Chromosome 9"/>
</dbReference>
<evidence type="ECO:0000259" key="4">
    <source>
        <dbReference type="Pfam" id="PF05426"/>
    </source>
</evidence>
<proteinExistence type="predicted"/>
<dbReference type="Gene3D" id="1.50.10.100">
    <property type="entry name" value="Chondroitin AC/alginate lyase"/>
    <property type="match status" value="1"/>
</dbReference>
<keyword evidence="2" id="KW-0456">Lyase</keyword>
<dbReference type="AlphaFoldDB" id="A0A384JT80"/>
<accession>A0A384JT80</accession>
<evidence type="ECO:0000256" key="1">
    <source>
        <dbReference type="ARBA" id="ARBA00022729"/>
    </source>
</evidence>
<sequence length="512" mass="55709">MSQLIRIKMARTLLFQLFLFVNSTFAFVHPGLLVSETDITRIKSKLTQKLDPWQSSWDKLTSISYGQSNYTNNAVARVYRDAATDITANAELLWHDAAAAFALGLRWKIEGDAQYAEAAAAILTAWGEKLEDFDDVDDQYLTTGLQGHELVNAAELIRDYAPFAESGLTTFNAMFERTFLAKNLYFLNHSAGSEHNVKHFFANWELCNMASVMAFGVLTDNSTLFDYAVNYFKTGSGNGGINNCISNLVNEPETGKIMGQPQEAGRDQGHTGLDFQMLGVLAQQAWNQGEDLYGYNNSKILLGAEYYARYNLNNDVPFEPYTNGIVSYTTVSDDSRGAYRPTWELLYAHYGQIKGVDAPWTKEYMNYTVTTMGGFEGGAGSWGEGSGHYDGLGWGSLLYHLDPEDIATAGNNSLSTSNSTSSFTSTTIASMSTSTSVPSSTAVVAASSSITSKEAIATTLSVASSASTLQTVVIPTTSVIESASPSLTSAAVVSTPTATEDEEEDDECFEME</sequence>
<feature type="region of interest" description="Disordered" evidence="3">
    <location>
        <begin position="493"/>
        <end position="512"/>
    </location>
</feature>
<dbReference type="KEGG" id="bfu:BCIN_09g04210"/>
<dbReference type="OrthoDB" id="5280547at2759"/>
<dbReference type="InterPro" id="IPR008929">
    <property type="entry name" value="Chondroitin_lyas"/>
</dbReference>
<reference evidence="5 6" key="1">
    <citation type="journal article" date="2011" name="PLoS Genet.">
        <title>Genomic analysis of the necrotrophic fungal pathogens Sclerotinia sclerotiorum and Botrytis cinerea.</title>
        <authorList>
            <person name="Amselem J."/>
            <person name="Cuomo C.A."/>
            <person name="van Kan J.A."/>
            <person name="Viaud M."/>
            <person name="Benito E.P."/>
            <person name="Couloux A."/>
            <person name="Coutinho P.M."/>
            <person name="de Vries R.P."/>
            <person name="Dyer P.S."/>
            <person name="Fillinger S."/>
            <person name="Fournier E."/>
            <person name="Gout L."/>
            <person name="Hahn M."/>
            <person name="Kohn L."/>
            <person name="Lapalu N."/>
            <person name="Plummer K.M."/>
            <person name="Pradier J.M."/>
            <person name="Quevillon E."/>
            <person name="Sharon A."/>
            <person name="Simon A."/>
            <person name="ten Have A."/>
            <person name="Tudzynski B."/>
            <person name="Tudzynski P."/>
            <person name="Wincker P."/>
            <person name="Andrew M."/>
            <person name="Anthouard V."/>
            <person name="Beever R.E."/>
            <person name="Beffa R."/>
            <person name="Benoit I."/>
            <person name="Bouzid O."/>
            <person name="Brault B."/>
            <person name="Chen Z."/>
            <person name="Choquer M."/>
            <person name="Collemare J."/>
            <person name="Cotton P."/>
            <person name="Danchin E.G."/>
            <person name="Da Silva C."/>
            <person name="Gautier A."/>
            <person name="Giraud C."/>
            <person name="Giraud T."/>
            <person name="Gonzalez C."/>
            <person name="Grossetete S."/>
            <person name="Guldener U."/>
            <person name="Henrissat B."/>
            <person name="Howlett B.J."/>
            <person name="Kodira C."/>
            <person name="Kretschmer M."/>
            <person name="Lappartient A."/>
            <person name="Leroch M."/>
            <person name="Levis C."/>
            <person name="Mauceli E."/>
            <person name="Neuveglise C."/>
            <person name="Oeser B."/>
            <person name="Pearson M."/>
            <person name="Poulain J."/>
            <person name="Poussereau N."/>
            <person name="Quesneville H."/>
            <person name="Rascle C."/>
            <person name="Schumacher J."/>
            <person name="Segurens B."/>
            <person name="Sexton A."/>
            <person name="Silva E."/>
            <person name="Sirven C."/>
            <person name="Soanes D.M."/>
            <person name="Talbot N.J."/>
            <person name="Templeton M."/>
            <person name="Yandava C."/>
            <person name="Yarden O."/>
            <person name="Zeng Q."/>
            <person name="Rollins J.A."/>
            <person name="Lebrun M.H."/>
            <person name="Dickman M."/>
        </authorList>
    </citation>
    <scope>NUCLEOTIDE SEQUENCE [LARGE SCALE GENOMIC DNA]</scope>
    <source>
        <strain evidence="5 6">B05.10</strain>
    </source>
</reference>
<evidence type="ECO:0000256" key="2">
    <source>
        <dbReference type="ARBA" id="ARBA00023239"/>
    </source>
</evidence>
<evidence type="ECO:0000256" key="3">
    <source>
        <dbReference type="SAM" id="MobiDB-lite"/>
    </source>
</evidence>
<dbReference type="SUPFAM" id="SSF48230">
    <property type="entry name" value="Chondroitin AC/alginate lyase"/>
    <property type="match status" value="1"/>
</dbReference>
<dbReference type="VEuPathDB" id="FungiDB:Bcin09g04210"/>
<dbReference type="Pfam" id="PF05426">
    <property type="entry name" value="Alginate_lyase"/>
    <property type="match status" value="1"/>
</dbReference>
<dbReference type="InterPro" id="IPR008397">
    <property type="entry name" value="Alginate_lyase_dom"/>
</dbReference>
<feature type="compositionally biased region" description="Acidic residues" evidence="3">
    <location>
        <begin position="499"/>
        <end position="512"/>
    </location>
</feature>
<gene>
    <name evidence="5" type="ORF">BCIN_09g04210</name>
</gene>
<dbReference type="GO" id="GO:0016829">
    <property type="term" value="F:lyase activity"/>
    <property type="evidence" value="ECO:0007669"/>
    <property type="project" value="UniProtKB-KW"/>
</dbReference>
<evidence type="ECO:0000313" key="5">
    <source>
        <dbReference type="EMBL" id="ATZ53597.1"/>
    </source>
</evidence>
<dbReference type="EMBL" id="CP009813">
    <property type="protein sequence ID" value="ATZ53597.1"/>
    <property type="molecule type" value="Genomic_DNA"/>
</dbReference>
<dbReference type="RefSeq" id="XP_001549446.2">
    <property type="nucleotide sequence ID" value="XM_001549396.2"/>
</dbReference>
<feature type="domain" description="Alginate lyase" evidence="4">
    <location>
        <begin position="47"/>
        <end position="313"/>
    </location>
</feature>
<name>A0A384JT80_BOTFB</name>
<organism evidence="5 6">
    <name type="scientific">Botryotinia fuckeliana (strain B05.10)</name>
    <name type="common">Noble rot fungus</name>
    <name type="synonym">Botrytis cinerea</name>
    <dbReference type="NCBI Taxonomy" id="332648"/>
    <lineage>
        <taxon>Eukaryota</taxon>
        <taxon>Fungi</taxon>
        <taxon>Dikarya</taxon>
        <taxon>Ascomycota</taxon>
        <taxon>Pezizomycotina</taxon>
        <taxon>Leotiomycetes</taxon>
        <taxon>Helotiales</taxon>
        <taxon>Sclerotiniaceae</taxon>
        <taxon>Botrytis</taxon>
    </lineage>
</organism>
<dbReference type="GO" id="GO:0042597">
    <property type="term" value="C:periplasmic space"/>
    <property type="evidence" value="ECO:0007669"/>
    <property type="project" value="InterPro"/>
</dbReference>
<protein>
    <recommendedName>
        <fullName evidence="4">Alginate lyase domain-containing protein</fullName>
    </recommendedName>
</protein>
<keyword evidence="1" id="KW-0732">Signal</keyword>
<reference evidence="5 6" key="3">
    <citation type="journal article" date="2017" name="Mol. Plant Pathol.">
        <title>A gapless genome sequence of the fungus Botrytis cinerea.</title>
        <authorList>
            <person name="Van Kan J.A."/>
            <person name="Stassen J.H."/>
            <person name="Mosbach A."/>
            <person name="Van Der Lee T.A."/>
            <person name="Faino L."/>
            <person name="Farmer A.D."/>
            <person name="Papasotiriou D.G."/>
            <person name="Zhou S."/>
            <person name="Seidl M.F."/>
            <person name="Cottam E."/>
            <person name="Edel D."/>
            <person name="Hahn M."/>
            <person name="Schwartz D.C."/>
            <person name="Dietrich R.A."/>
            <person name="Widdison S."/>
            <person name="Scalliet G."/>
        </authorList>
    </citation>
    <scope>NUCLEOTIDE SEQUENCE [LARGE SCALE GENOMIC DNA]</scope>
    <source>
        <strain evidence="5 6">B05.10</strain>
    </source>
</reference>
<dbReference type="GeneID" id="5429935"/>
<reference evidence="5 6" key="2">
    <citation type="journal article" date="2012" name="Eukaryot. Cell">
        <title>Genome update of Botrytis cinerea strains B05.10 and T4.</title>
        <authorList>
            <person name="Staats M."/>
            <person name="van Kan J.A."/>
        </authorList>
    </citation>
    <scope>NUCLEOTIDE SEQUENCE [LARGE SCALE GENOMIC DNA]</scope>
    <source>
        <strain evidence="5 6">B05.10</strain>
    </source>
</reference>
<evidence type="ECO:0000313" key="6">
    <source>
        <dbReference type="Proteomes" id="UP000001798"/>
    </source>
</evidence>